<comment type="caution">
    <text evidence="4">The sequence shown here is derived from an EMBL/GenBank/DDBJ whole genome shotgun (WGS) entry which is preliminary data.</text>
</comment>
<dbReference type="InterPro" id="IPR006703">
    <property type="entry name" value="G_AIG1"/>
</dbReference>
<feature type="domain" description="AIG1-type G" evidence="3">
    <location>
        <begin position="75"/>
        <end position="255"/>
    </location>
</feature>
<dbReference type="SUPFAM" id="SSF52540">
    <property type="entry name" value="P-loop containing nucleoside triphosphate hydrolases"/>
    <property type="match status" value="1"/>
</dbReference>
<evidence type="ECO:0000259" key="3">
    <source>
        <dbReference type="Pfam" id="PF04548"/>
    </source>
</evidence>
<gene>
    <name evidence="4" type="ORF">FWILDA_LOCUS143</name>
</gene>
<accession>A0A9W4S9F8</accession>
<proteinExistence type="predicted"/>
<dbReference type="Proteomes" id="UP001153678">
    <property type="component" value="Unassembled WGS sequence"/>
</dbReference>
<dbReference type="GO" id="GO:0005525">
    <property type="term" value="F:GTP binding"/>
    <property type="evidence" value="ECO:0007669"/>
    <property type="project" value="InterPro"/>
</dbReference>
<evidence type="ECO:0000256" key="1">
    <source>
        <dbReference type="ARBA" id="ARBA00022741"/>
    </source>
</evidence>
<dbReference type="Pfam" id="PF04548">
    <property type="entry name" value="AIG1"/>
    <property type="match status" value="1"/>
</dbReference>
<dbReference type="Gene3D" id="3.80.10.10">
    <property type="entry name" value="Ribonuclease Inhibitor"/>
    <property type="match status" value="1"/>
</dbReference>
<protein>
    <submittedName>
        <fullName evidence="4">15276_t:CDS:1</fullName>
    </submittedName>
</protein>
<dbReference type="InterPro" id="IPR027417">
    <property type="entry name" value="P-loop_NTPase"/>
</dbReference>
<keyword evidence="2" id="KW-0175">Coiled coil</keyword>
<evidence type="ECO:0000256" key="2">
    <source>
        <dbReference type="SAM" id="Coils"/>
    </source>
</evidence>
<keyword evidence="1" id="KW-0547">Nucleotide-binding</keyword>
<dbReference type="AlphaFoldDB" id="A0A9W4S9F8"/>
<name>A0A9W4S9F8_9GLOM</name>
<dbReference type="InterPro" id="IPR032675">
    <property type="entry name" value="LRR_dom_sf"/>
</dbReference>
<feature type="coiled-coil region" evidence="2">
    <location>
        <begin position="100"/>
        <end position="127"/>
    </location>
</feature>
<reference evidence="4" key="1">
    <citation type="submission" date="2022-08" db="EMBL/GenBank/DDBJ databases">
        <authorList>
            <person name="Kallberg Y."/>
            <person name="Tangrot J."/>
            <person name="Rosling A."/>
        </authorList>
    </citation>
    <scope>NUCLEOTIDE SEQUENCE</scope>
    <source>
        <strain evidence="4">Wild A</strain>
    </source>
</reference>
<dbReference type="Gene3D" id="3.40.50.300">
    <property type="entry name" value="P-loop containing nucleotide triphosphate hydrolases"/>
    <property type="match status" value="1"/>
</dbReference>
<evidence type="ECO:0000313" key="4">
    <source>
        <dbReference type="EMBL" id="CAI2161621.1"/>
    </source>
</evidence>
<dbReference type="OrthoDB" id="8954335at2759"/>
<sequence length="330" mass="38130">MEIGFEPDNQSLKHLNLRKTNFYGSLAPLGNLSKLNFLDISYTKLDADIEFLPSSLETIIAEGIPEIEKKMKVEIGKTGSGKSTLCDLLTAKTSDSEKDKESSENTNKTKEIQIKELEQEFEVNQGKKSKITYRIIDTPSAFDIFSASSQKPLKTILEIFKVGVNQILFVIDGNFNQHDMNIYNFLRKETIFDQDIVNYVTIVRTNFNDFDNEEKCKEDIKKSVKKDSKLSELIELFQGRIIHVDNPSLEVKNKDELEFNKERRNKSRNKIVDHLNKNCQSVYKFKPKETIRDELISELRKIKDTTLAVLVITLERLFVIKDNTKKFVDK</sequence>
<keyword evidence="5" id="KW-1185">Reference proteome</keyword>
<organism evidence="4 5">
    <name type="scientific">Funneliformis geosporum</name>
    <dbReference type="NCBI Taxonomy" id="1117311"/>
    <lineage>
        <taxon>Eukaryota</taxon>
        <taxon>Fungi</taxon>
        <taxon>Fungi incertae sedis</taxon>
        <taxon>Mucoromycota</taxon>
        <taxon>Glomeromycotina</taxon>
        <taxon>Glomeromycetes</taxon>
        <taxon>Glomerales</taxon>
        <taxon>Glomeraceae</taxon>
        <taxon>Funneliformis</taxon>
    </lineage>
</organism>
<dbReference type="SUPFAM" id="SSF52058">
    <property type="entry name" value="L domain-like"/>
    <property type="match status" value="1"/>
</dbReference>
<evidence type="ECO:0000313" key="5">
    <source>
        <dbReference type="Proteomes" id="UP001153678"/>
    </source>
</evidence>
<dbReference type="EMBL" id="CAMKVN010000008">
    <property type="protein sequence ID" value="CAI2161621.1"/>
    <property type="molecule type" value="Genomic_DNA"/>
</dbReference>